<evidence type="ECO:0000313" key="1">
    <source>
        <dbReference type="EMBL" id="KAF3339497.1"/>
    </source>
</evidence>
<evidence type="ECO:0000313" key="2">
    <source>
        <dbReference type="Proteomes" id="UP000623129"/>
    </source>
</evidence>
<dbReference type="SUPFAM" id="SSF52172">
    <property type="entry name" value="CheY-like"/>
    <property type="match status" value="1"/>
</dbReference>
<comment type="caution">
    <text evidence="1">The sequence shown here is derived from an EMBL/GenBank/DDBJ whole genome shotgun (WGS) entry which is preliminary data.</text>
</comment>
<accession>A0A833RDZ3</accession>
<name>A0A833RDZ3_9POAL</name>
<protein>
    <submittedName>
        <fullName evidence="1">Response regulator receiver domain-containing protein</fullName>
    </submittedName>
</protein>
<dbReference type="AlphaFoldDB" id="A0A833RDZ3"/>
<keyword evidence="2" id="KW-1185">Reference proteome</keyword>
<dbReference type="Gene3D" id="3.40.50.2300">
    <property type="match status" value="1"/>
</dbReference>
<reference evidence="1" key="1">
    <citation type="submission" date="2020-01" db="EMBL/GenBank/DDBJ databases">
        <title>Genome sequence of Kobresia littledalei, the first chromosome-level genome in the family Cyperaceae.</title>
        <authorList>
            <person name="Qu G."/>
        </authorList>
    </citation>
    <scope>NUCLEOTIDE SEQUENCE</scope>
    <source>
        <strain evidence="1">C.B.Clarke</strain>
        <tissue evidence="1">Leaf</tissue>
    </source>
</reference>
<dbReference type="EMBL" id="SWLB01000004">
    <property type="protein sequence ID" value="KAF3339497.1"/>
    <property type="molecule type" value="Genomic_DNA"/>
</dbReference>
<dbReference type="Proteomes" id="UP000623129">
    <property type="component" value="Unassembled WGS sequence"/>
</dbReference>
<proteinExistence type="predicted"/>
<organism evidence="1 2">
    <name type="scientific">Carex littledalei</name>
    <dbReference type="NCBI Taxonomy" id="544730"/>
    <lineage>
        <taxon>Eukaryota</taxon>
        <taxon>Viridiplantae</taxon>
        <taxon>Streptophyta</taxon>
        <taxon>Embryophyta</taxon>
        <taxon>Tracheophyta</taxon>
        <taxon>Spermatophyta</taxon>
        <taxon>Magnoliopsida</taxon>
        <taxon>Liliopsida</taxon>
        <taxon>Poales</taxon>
        <taxon>Cyperaceae</taxon>
        <taxon>Cyperoideae</taxon>
        <taxon>Cariceae</taxon>
        <taxon>Carex</taxon>
        <taxon>Carex subgen. Euthyceras</taxon>
    </lineage>
</organism>
<dbReference type="InterPro" id="IPR011006">
    <property type="entry name" value="CheY-like_superfamily"/>
</dbReference>
<gene>
    <name evidence="1" type="ORF">FCM35_KLT16968</name>
</gene>
<sequence>MFLGTSIIVLIATKNRENEKKNTLAPDTHEAASLFMKNRIRLKFGMGGLGKEAFRYRGPGTADAVRHYLWLFEEDIDASNETCIDQNVFRMIEIQQILTTLNFEVVSVQDADEALELLQKQNDFDFIVIDRCWKTSNGMPVDHWHSLL</sequence>